<protein>
    <submittedName>
        <fullName evidence="4">Adenylyltransferase/cytidyltransferase family protein</fullName>
    </submittedName>
</protein>
<keyword evidence="2 4" id="KW-0548">Nucleotidyltransferase</keyword>
<organism evidence="4 5">
    <name type="scientific">Sulfitobacter albidus</name>
    <dbReference type="NCBI Taxonomy" id="2829501"/>
    <lineage>
        <taxon>Bacteria</taxon>
        <taxon>Pseudomonadati</taxon>
        <taxon>Pseudomonadota</taxon>
        <taxon>Alphaproteobacteria</taxon>
        <taxon>Rhodobacterales</taxon>
        <taxon>Roseobacteraceae</taxon>
        <taxon>Sulfitobacter</taxon>
    </lineage>
</organism>
<evidence type="ECO:0000313" key="5">
    <source>
        <dbReference type="Proteomes" id="UP000683291"/>
    </source>
</evidence>
<dbReference type="AlphaFoldDB" id="A0A975JG44"/>
<evidence type="ECO:0000256" key="1">
    <source>
        <dbReference type="ARBA" id="ARBA00022679"/>
    </source>
</evidence>
<dbReference type="PANTHER" id="PTHR43793:SF1">
    <property type="entry name" value="FAD SYNTHASE"/>
    <property type="match status" value="1"/>
</dbReference>
<proteinExistence type="predicted"/>
<dbReference type="SUPFAM" id="SSF52374">
    <property type="entry name" value="Nucleotidylyl transferase"/>
    <property type="match status" value="1"/>
</dbReference>
<evidence type="ECO:0000313" key="4">
    <source>
        <dbReference type="EMBL" id="QUJ77635.1"/>
    </source>
</evidence>
<dbReference type="InterPro" id="IPR004821">
    <property type="entry name" value="Cyt_trans-like"/>
</dbReference>
<dbReference type="Pfam" id="PF01467">
    <property type="entry name" value="CTP_transf_like"/>
    <property type="match status" value="1"/>
</dbReference>
<dbReference type="RefSeq" id="WP_212705828.1">
    <property type="nucleotide sequence ID" value="NZ_CP073581.1"/>
</dbReference>
<dbReference type="EMBL" id="CP073581">
    <property type="protein sequence ID" value="QUJ77635.1"/>
    <property type="molecule type" value="Genomic_DNA"/>
</dbReference>
<dbReference type="InterPro" id="IPR014729">
    <property type="entry name" value="Rossmann-like_a/b/a_fold"/>
</dbReference>
<sequence>MLTEISSRTVLTYGSFDMFHQGHARLLQRLARMGTELIVGCSTDSYNARMGVPAVQSYAQRRLMLESCRFVDRVIAEHEWEQKYTDIVNYNVFIFAMGEEWAGQFDHFEDVTRVTYIPRAELIGARQPFHDVAPLPALQAVAAG</sequence>
<dbReference type="PANTHER" id="PTHR43793">
    <property type="entry name" value="FAD SYNTHASE"/>
    <property type="match status" value="1"/>
</dbReference>
<dbReference type="Gene3D" id="3.40.50.620">
    <property type="entry name" value="HUPs"/>
    <property type="match status" value="1"/>
</dbReference>
<evidence type="ECO:0000256" key="2">
    <source>
        <dbReference type="ARBA" id="ARBA00022695"/>
    </source>
</evidence>
<feature type="domain" description="Cytidyltransferase-like" evidence="3">
    <location>
        <begin position="11"/>
        <end position="106"/>
    </location>
</feature>
<gene>
    <name evidence="4" type="ORF">KDD17_06640</name>
</gene>
<evidence type="ECO:0000259" key="3">
    <source>
        <dbReference type="Pfam" id="PF01467"/>
    </source>
</evidence>
<keyword evidence="1" id="KW-0808">Transferase</keyword>
<reference evidence="4" key="1">
    <citation type="submission" date="2021-04" db="EMBL/GenBank/DDBJ databases">
        <title>Complete genome sequence for Sulfitobacter sp. strain JK7-1.</title>
        <authorList>
            <person name="Park S.-J."/>
        </authorList>
    </citation>
    <scope>NUCLEOTIDE SEQUENCE</scope>
    <source>
        <strain evidence="4">JK7-1</strain>
    </source>
</reference>
<keyword evidence="5" id="KW-1185">Reference proteome</keyword>
<accession>A0A975JG44</accession>
<dbReference type="NCBIfam" id="TIGR00125">
    <property type="entry name" value="cyt_tran_rel"/>
    <property type="match status" value="1"/>
</dbReference>
<dbReference type="KEGG" id="sual:KDD17_06640"/>
<name>A0A975JG44_9RHOB</name>
<dbReference type="GO" id="GO:0016779">
    <property type="term" value="F:nucleotidyltransferase activity"/>
    <property type="evidence" value="ECO:0007669"/>
    <property type="project" value="UniProtKB-KW"/>
</dbReference>
<dbReference type="Proteomes" id="UP000683291">
    <property type="component" value="Chromosome 1"/>
</dbReference>
<dbReference type="InterPro" id="IPR050385">
    <property type="entry name" value="Archaeal_FAD_synthase"/>
</dbReference>